<dbReference type="InterPro" id="IPR022137">
    <property type="entry name" value="Znf_prot_DUF3669"/>
</dbReference>
<sequence>MEVDFPIEELASSSGEALAVLHWRANTDGYDLEFVLALRLSPLRQLLLAAPLEPKIYPCCRSSGQYLKLPPFTDFESMLNVSSTCQASRLWLIAFKLCYSWQEYTIKTHPGALVEKLIEAFFENDPYYHLPLMNTNPNNGPWDIFSSTHLKKPSPREYFSTRICCFSTDTAR</sequence>
<evidence type="ECO:0000259" key="1">
    <source>
        <dbReference type="Pfam" id="PF12417"/>
    </source>
</evidence>
<evidence type="ECO:0000313" key="2">
    <source>
        <dbReference type="EMBL" id="CAG8371576.1"/>
    </source>
</evidence>
<proteinExistence type="predicted"/>
<dbReference type="Pfam" id="PF12417">
    <property type="entry name" value="DUF3669"/>
    <property type="match status" value="1"/>
</dbReference>
<dbReference type="AlphaFoldDB" id="A0A9W4NIQ7"/>
<protein>
    <recommendedName>
        <fullName evidence="1">DUF3669 domain-containing protein</fullName>
    </recommendedName>
</protein>
<name>A0A9W4NIQ7_9EURO</name>
<evidence type="ECO:0000313" key="3">
    <source>
        <dbReference type="Proteomes" id="UP001152646"/>
    </source>
</evidence>
<comment type="caution">
    <text evidence="2">The sequence shown here is derived from an EMBL/GenBank/DDBJ whole genome shotgun (WGS) entry which is preliminary data.</text>
</comment>
<dbReference type="PANTHER" id="PTHR40780">
    <property type="entry name" value="DUF3669 DOMAIN-CONTAINING PROTEIN"/>
    <property type="match status" value="1"/>
</dbReference>
<organism evidence="2 3">
    <name type="scientific">Penicillium salamii</name>
    <dbReference type="NCBI Taxonomy" id="1612424"/>
    <lineage>
        <taxon>Eukaryota</taxon>
        <taxon>Fungi</taxon>
        <taxon>Dikarya</taxon>
        <taxon>Ascomycota</taxon>
        <taxon>Pezizomycotina</taxon>
        <taxon>Eurotiomycetes</taxon>
        <taxon>Eurotiomycetidae</taxon>
        <taxon>Eurotiales</taxon>
        <taxon>Aspergillaceae</taxon>
        <taxon>Penicillium</taxon>
    </lineage>
</organism>
<dbReference type="Proteomes" id="UP001152646">
    <property type="component" value="Unassembled WGS sequence"/>
</dbReference>
<dbReference type="OrthoDB" id="2993351at2759"/>
<dbReference type="EMBL" id="CAJVPA010000182">
    <property type="protein sequence ID" value="CAG8371576.1"/>
    <property type="molecule type" value="Genomic_DNA"/>
</dbReference>
<dbReference type="PANTHER" id="PTHR40780:SF2">
    <property type="entry name" value="DUF3669 DOMAIN-CONTAINING PROTEIN"/>
    <property type="match status" value="1"/>
</dbReference>
<accession>A0A9W4NIQ7</accession>
<feature type="domain" description="DUF3669" evidence="1">
    <location>
        <begin position="90"/>
        <end position="152"/>
    </location>
</feature>
<reference evidence="2" key="1">
    <citation type="submission" date="2021-07" db="EMBL/GenBank/DDBJ databases">
        <authorList>
            <person name="Branca A.L. A."/>
        </authorList>
    </citation>
    <scope>NUCLEOTIDE SEQUENCE</scope>
</reference>
<gene>
    <name evidence="2" type="ORF">PSALAMII_LOCUS4980</name>
</gene>